<feature type="compositionally biased region" description="Basic and acidic residues" evidence="1">
    <location>
        <begin position="63"/>
        <end position="73"/>
    </location>
</feature>
<feature type="region of interest" description="Disordered" evidence="1">
    <location>
        <begin position="1"/>
        <end position="178"/>
    </location>
</feature>
<dbReference type="OrthoDB" id="74813at2759"/>
<reference evidence="2 3" key="1">
    <citation type="journal article" date="2018" name="G3 (Bethesda)">
        <title>Phylogenetic and Phylogenomic Definition of Rhizopus Species.</title>
        <authorList>
            <person name="Gryganskyi A.P."/>
            <person name="Golan J."/>
            <person name="Dolatabadi S."/>
            <person name="Mondo S."/>
            <person name="Robb S."/>
            <person name="Idnurm A."/>
            <person name="Muszewska A."/>
            <person name="Steczkiewicz K."/>
            <person name="Masonjones S."/>
            <person name="Liao H.L."/>
            <person name="Gajdeczka M.T."/>
            <person name="Anike F."/>
            <person name="Vuek A."/>
            <person name="Anishchenko I.M."/>
            <person name="Voigt K."/>
            <person name="de Hoog G.S."/>
            <person name="Smith M.E."/>
            <person name="Heitman J."/>
            <person name="Vilgalys R."/>
            <person name="Stajich J.E."/>
        </authorList>
    </citation>
    <scope>NUCLEOTIDE SEQUENCE [LARGE SCALE GENOMIC DNA]</scope>
    <source>
        <strain evidence="2 3">LSU 92-RS-03</strain>
    </source>
</reference>
<evidence type="ECO:0000313" key="2">
    <source>
        <dbReference type="EMBL" id="RCH78901.1"/>
    </source>
</evidence>
<feature type="region of interest" description="Disordered" evidence="1">
    <location>
        <begin position="235"/>
        <end position="260"/>
    </location>
</feature>
<keyword evidence="3" id="KW-1185">Reference proteome</keyword>
<organism evidence="2 3">
    <name type="scientific">Rhizopus stolonifer</name>
    <name type="common">Rhizopus nigricans</name>
    <dbReference type="NCBI Taxonomy" id="4846"/>
    <lineage>
        <taxon>Eukaryota</taxon>
        <taxon>Fungi</taxon>
        <taxon>Fungi incertae sedis</taxon>
        <taxon>Mucoromycota</taxon>
        <taxon>Mucoromycotina</taxon>
        <taxon>Mucoromycetes</taxon>
        <taxon>Mucorales</taxon>
        <taxon>Mucorineae</taxon>
        <taxon>Rhizopodaceae</taxon>
        <taxon>Rhizopus</taxon>
    </lineage>
</organism>
<feature type="compositionally biased region" description="Basic and acidic residues" evidence="1">
    <location>
        <begin position="1"/>
        <end position="11"/>
    </location>
</feature>
<dbReference type="Proteomes" id="UP000253551">
    <property type="component" value="Unassembled WGS sequence"/>
</dbReference>
<sequence length="329" mass="38612">KRKRSIEEDTHLKKKIKKEKEPKKTEKKPKDQKSKKTSEDQKPEKKSKDQKPEKVVKKKKESKKLEKKREDREKKKKTKKLGKQKEDQEKKKNTEDIEKEEKDNKNKKQGSKPMAEVEKQKTSKVQSVPFEGSQKTKKRNQRHEVQTLNITEPSTTLLKKNKNKKKNHLKGPKADNWQHVYYEEPVQDEPEQTTSNHYGRAFITFAESDPYYKGNNMSPHKYPIHDVSTLFYAEKSSTEKETEKEPKKQPEKEPKQVNVPINYDSYPDVDFKSNTPFVGSQLAIKTLELTANYTPEISEWKQVILKELHLPSSITVEFMPGFHHVNTKG</sequence>
<name>A0A367IN26_RHIST</name>
<gene>
    <name evidence="2" type="ORF">CU098_002232</name>
</gene>
<feature type="non-terminal residue" evidence="2">
    <location>
        <position position="1"/>
    </location>
</feature>
<evidence type="ECO:0000256" key="1">
    <source>
        <dbReference type="SAM" id="MobiDB-lite"/>
    </source>
</evidence>
<protein>
    <submittedName>
        <fullName evidence="2">Uncharacterized protein</fullName>
    </submittedName>
</protein>
<feature type="compositionally biased region" description="Basic and acidic residues" evidence="1">
    <location>
        <begin position="83"/>
        <end position="106"/>
    </location>
</feature>
<accession>A0A367IN26</accession>
<comment type="caution">
    <text evidence="2">The sequence shown here is derived from an EMBL/GenBank/DDBJ whole genome shotgun (WGS) entry which is preliminary data.</text>
</comment>
<feature type="compositionally biased region" description="Basic residues" evidence="1">
    <location>
        <begin position="159"/>
        <end position="171"/>
    </location>
</feature>
<feature type="non-terminal residue" evidence="2">
    <location>
        <position position="329"/>
    </location>
</feature>
<feature type="compositionally biased region" description="Polar residues" evidence="1">
    <location>
        <begin position="146"/>
        <end position="156"/>
    </location>
</feature>
<proteinExistence type="predicted"/>
<feature type="compositionally biased region" description="Basic and acidic residues" evidence="1">
    <location>
        <begin position="18"/>
        <end position="55"/>
    </location>
</feature>
<dbReference type="AlphaFoldDB" id="A0A367IN26"/>
<feature type="compositionally biased region" description="Basic and acidic residues" evidence="1">
    <location>
        <begin position="236"/>
        <end position="255"/>
    </location>
</feature>
<dbReference type="EMBL" id="PJQM01006916">
    <property type="protein sequence ID" value="RCH78901.1"/>
    <property type="molecule type" value="Genomic_DNA"/>
</dbReference>
<evidence type="ECO:0000313" key="3">
    <source>
        <dbReference type="Proteomes" id="UP000253551"/>
    </source>
</evidence>
<dbReference type="STRING" id="4846.A0A367IN26"/>